<proteinExistence type="inferred from homology"/>
<dbReference type="Pfam" id="PF10458">
    <property type="entry name" value="Val_tRNA-synt_C"/>
    <property type="match status" value="1"/>
</dbReference>
<dbReference type="AlphaFoldDB" id="A0A934JYP7"/>
<evidence type="ECO:0000259" key="11">
    <source>
        <dbReference type="Pfam" id="PF08264"/>
    </source>
</evidence>
<dbReference type="InterPro" id="IPR037118">
    <property type="entry name" value="Val-tRNA_synth_C_sf"/>
</dbReference>
<dbReference type="SUPFAM" id="SSF52374">
    <property type="entry name" value="Nucleotidylyl transferase"/>
    <property type="match status" value="1"/>
</dbReference>
<dbReference type="CDD" id="cd00817">
    <property type="entry name" value="ValRS_core"/>
    <property type="match status" value="1"/>
</dbReference>
<evidence type="ECO:0000259" key="10">
    <source>
        <dbReference type="Pfam" id="PF00133"/>
    </source>
</evidence>
<comment type="caution">
    <text evidence="9">Lacks conserved residue(s) required for the propagation of feature annotation.</text>
</comment>
<dbReference type="HAMAP" id="MF_02004">
    <property type="entry name" value="Val_tRNA_synth_type1"/>
    <property type="match status" value="1"/>
</dbReference>
<dbReference type="SUPFAM" id="SSF46589">
    <property type="entry name" value="tRNA-binding arm"/>
    <property type="match status" value="1"/>
</dbReference>
<dbReference type="SUPFAM" id="SSF50677">
    <property type="entry name" value="ValRS/IleRS/LeuRS editing domain"/>
    <property type="match status" value="1"/>
</dbReference>
<comment type="catalytic activity">
    <reaction evidence="8 9">
        <text>tRNA(Val) + L-valine + ATP = L-valyl-tRNA(Val) + AMP + diphosphate</text>
        <dbReference type="Rhea" id="RHEA:10704"/>
        <dbReference type="Rhea" id="RHEA-COMP:9672"/>
        <dbReference type="Rhea" id="RHEA-COMP:9708"/>
        <dbReference type="ChEBI" id="CHEBI:30616"/>
        <dbReference type="ChEBI" id="CHEBI:33019"/>
        <dbReference type="ChEBI" id="CHEBI:57762"/>
        <dbReference type="ChEBI" id="CHEBI:78442"/>
        <dbReference type="ChEBI" id="CHEBI:78537"/>
        <dbReference type="ChEBI" id="CHEBI:456215"/>
        <dbReference type="EC" id="6.1.1.9"/>
    </reaction>
</comment>
<evidence type="ECO:0000313" key="13">
    <source>
        <dbReference type="EMBL" id="MBJ7595769.1"/>
    </source>
</evidence>
<comment type="subunit">
    <text evidence="9">Monomer.</text>
</comment>
<dbReference type="Gene3D" id="3.40.50.620">
    <property type="entry name" value="HUPs"/>
    <property type="match status" value="3"/>
</dbReference>
<evidence type="ECO:0000256" key="2">
    <source>
        <dbReference type="ARBA" id="ARBA00022598"/>
    </source>
</evidence>
<dbReference type="InterPro" id="IPR013155">
    <property type="entry name" value="M/V/L/I-tRNA-synth_anticd-bd"/>
</dbReference>
<evidence type="ECO:0000256" key="8">
    <source>
        <dbReference type="ARBA" id="ARBA00047552"/>
    </source>
</evidence>
<feature type="domain" description="Aminoacyl-tRNA synthetase class Ia" evidence="10">
    <location>
        <begin position="31"/>
        <end position="562"/>
    </location>
</feature>
<dbReference type="GO" id="GO:0006438">
    <property type="term" value="P:valyl-tRNA aminoacylation"/>
    <property type="evidence" value="ECO:0007669"/>
    <property type="project" value="UniProtKB-UniRule"/>
</dbReference>
<evidence type="ECO:0000313" key="14">
    <source>
        <dbReference type="Proteomes" id="UP000606991"/>
    </source>
</evidence>
<dbReference type="PRINTS" id="PR00986">
    <property type="entry name" value="TRNASYNTHVAL"/>
</dbReference>
<dbReference type="InterPro" id="IPR010978">
    <property type="entry name" value="tRNA-bd_arm"/>
</dbReference>
<dbReference type="InterPro" id="IPR019499">
    <property type="entry name" value="Val-tRNA_synth_tRNA-bd"/>
</dbReference>
<dbReference type="SUPFAM" id="SSF47323">
    <property type="entry name" value="Anticodon-binding domain of a subclass of class I aminoacyl-tRNA synthetases"/>
    <property type="match status" value="1"/>
</dbReference>
<dbReference type="InterPro" id="IPR001412">
    <property type="entry name" value="aa-tRNA-synth_I_CS"/>
</dbReference>
<protein>
    <recommendedName>
        <fullName evidence="9">Valine--tRNA ligase</fullName>
        <ecNumber evidence="9">6.1.1.9</ecNumber>
    </recommendedName>
    <alternativeName>
        <fullName evidence="9">Valyl-tRNA synthetase</fullName>
        <shortName evidence="9">ValRS</shortName>
    </alternativeName>
</protein>
<dbReference type="Gene3D" id="1.10.287.380">
    <property type="entry name" value="Valyl-tRNA synthetase, C-terminal domain"/>
    <property type="match status" value="1"/>
</dbReference>
<evidence type="ECO:0000259" key="12">
    <source>
        <dbReference type="Pfam" id="PF10458"/>
    </source>
</evidence>
<comment type="function">
    <text evidence="9">Catalyzes the attachment of valine to tRNA(Val). As ValRS can inadvertently accommodate and process structurally similar amino acids such as threonine, to avoid such errors, it has a 'posttransfer' editing activity that hydrolyzes mischarged Thr-tRNA(Val) in a tRNA-dependent manner.</text>
</comment>
<dbReference type="InterPro" id="IPR009080">
    <property type="entry name" value="tRNAsynth_Ia_anticodon-bd"/>
</dbReference>
<keyword evidence="1 9" id="KW-0963">Cytoplasm</keyword>
<dbReference type="EC" id="6.1.1.9" evidence="9"/>
<evidence type="ECO:0000256" key="9">
    <source>
        <dbReference type="HAMAP-Rule" id="MF_02004"/>
    </source>
</evidence>
<keyword evidence="4 9" id="KW-0067">ATP-binding</keyword>
<dbReference type="NCBIfam" id="TIGR00422">
    <property type="entry name" value="valS"/>
    <property type="match status" value="1"/>
</dbReference>
<keyword evidence="2 9" id="KW-0436">Ligase</keyword>
<dbReference type="GO" id="GO:0002161">
    <property type="term" value="F:aminoacyl-tRNA deacylase activity"/>
    <property type="evidence" value="ECO:0007669"/>
    <property type="project" value="InterPro"/>
</dbReference>
<feature type="domain" description="Valyl-tRNA synthetase tRNA-binding arm" evidence="12">
    <location>
        <begin position="814"/>
        <end position="871"/>
    </location>
</feature>
<keyword evidence="7 9" id="KW-0030">Aminoacyl-tRNA synthetase</keyword>
<dbReference type="InterPro" id="IPR009008">
    <property type="entry name" value="Val/Leu/Ile-tRNA-synth_edit"/>
</dbReference>
<dbReference type="InterPro" id="IPR002303">
    <property type="entry name" value="Valyl-tRNA_ligase"/>
</dbReference>
<feature type="binding site" evidence="9">
    <location>
        <position position="526"/>
    </location>
    <ligand>
        <name>ATP</name>
        <dbReference type="ChEBI" id="CHEBI:30616"/>
    </ligand>
</feature>
<keyword evidence="5 9" id="KW-0648">Protein biosynthesis</keyword>
<comment type="similarity">
    <text evidence="9">Belongs to the class-I aminoacyl-tRNA synthetase family. ValS type 1 subfamily.</text>
</comment>
<dbReference type="Gene3D" id="3.90.740.10">
    <property type="entry name" value="Valyl/Leucyl/Isoleucyl-tRNA synthetase, editing domain"/>
    <property type="match status" value="1"/>
</dbReference>
<evidence type="ECO:0000256" key="5">
    <source>
        <dbReference type="ARBA" id="ARBA00022917"/>
    </source>
</evidence>
<dbReference type="Pfam" id="PF00133">
    <property type="entry name" value="tRNA-synt_1"/>
    <property type="match status" value="1"/>
</dbReference>
<evidence type="ECO:0000256" key="6">
    <source>
        <dbReference type="ARBA" id="ARBA00023054"/>
    </source>
</evidence>
<comment type="caution">
    <text evidence="13">The sequence shown here is derived from an EMBL/GenBank/DDBJ whole genome shotgun (WGS) entry which is preliminary data.</text>
</comment>
<evidence type="ECO:0000256" key="3">
    <source>
        <dbReference type="ARBA" id="ARBA00022741"/>
    </source>
</evidence>
<feature type="coiled-coil region" evidence="9">
    <location>
        <begin position="816"/>
        <end position="871"/>
    </location>
</feature>
<dbReference type="Gene3D" id="1.10.730.10">
    <property type="entry name" value="Isoleucyl-tRNA Synthetase, Domain 1"/>
    <property type="match status" value="1"/>
</dbReference>
<dbReference type="Pfam" id="PF08264">
    <property type="entry name" value="Anticodon_1"/>
    <property type="match status" value="1"/>
</dbReference>
<feature type="short sequence motif" description="'HIGH' region" evidence="9">
    <location>
        <begin position="45"/>
        <end position="55"/>
    </location>
</feature>
<organism evidence="13 14">
    <name type="scientific">Candidatus Aeolococcus gillhamiae</name>
    <dbReference type="NCBI Taxonomy" id="3127015"/>
    <lineage>
        <taxon>Bacteria</taxon>
        <taxon>Bacillati</taxon>
        <taxon>Candidatus Dormiibacterota</taxon>
        <taxon>Candidatus Dormibacteria</taxon>
        <taxon>Candidatus Aeolococcales</taxon>
        <taxon>Candidatus Aeolococcaceae</taxon>
        <taxon>Candidatus Aeolococcus</taxon>
    </lineage>
</organism>
<sequence>MEPMEKTFDPRTVEPAWRARWEELGIGIADRDSVRPKYSIALPPPNITGVLHLGHACGFSIQDTLARHHRMRGFEVEWCPGTDHAAIATQNVIERQLAAEGTSKEELGRELFQARVDAWYEDYGGRIYEQMRRLGFTCDWSRTRFTLDADYVRAIRTVFKDLFDSGLIYRGPRIVNWCPTDLSAISDEEIDWQEHTDSLVHLRYPIEGGGDIVVATVRPETMLGDTAVAVAPGDSRYSALIGRTVVLPLTGRRVPIVEDAAVQPDFGTGALKVTPGHDPTDYEIGERHGLPMLTVIAADGTMNVPDLPQFHGLPVTRARVAITEALRAAGVVVKEEEYVHEVGHCDRSGDVLEPMISAQWWVRMHELSAPAIAAVEKGETTFHPRRYTDMYLAWMTNIRDWCISRQIWLGHAIPVSTCANGHVFAWIEPPTTCPECGDGALTNDPDVLDTWFSSALWPFAIFGWPDETPDVRRFYPTDVCVTARDIIFLWVARMIVTGLRFTGGVPFADVIITSTVQAVDGTRMNKSKGNAVDPLVMIEEHGADAVRAWAAAVGTGGQDVRFNEDRIESYQRFANKIWNATRFLVARLDDGDGRMAVPGEAAIADSLLPEDRWMLSQLAETVEAVDEALRSYRFHEAMERLYDVTWHSFCDWYVEMVKPRLRDDAAEPSRRAAANTAVTTLDVLLRLLHPFMPFITEECAQRLPTATASLQLRDWPVVQPQWRDGVAGSHRAAVDELLQLVQRVRALRDESGVAREERHRLQVRGGDPAVAGEERVRLITSLVPVDVVDGELDGGVALVAGGLEARYHLEVSERQRARARRRLEEVHGVVEHLEAQLANQAFATRARPEVVAQARRRLEDARREQDALRKQEEAS</sequence>
<comment type="subcellular location">
    <subcellularLocation>
        <location evidence="9">Cytoplasm</location>
    </subcellularLocation>
</comment>
<comment type="domain">
    <text evidence="9">The C-terminal coiled-coil domain is crucial for aminoacylation activity.</text>
</comment>
<evidence type="ECO:0000256" key="1">
    <source>
        <dbReference type="ARBA" id="ARBA00022490"/>
    </source>
</evidence>
<dbReference type="InterPro" id="IPR014729">
    <property type="entry name" value="Rossmann-like_a/b/a_fold"/>
</dbReference>
<dbReference type="CDD" id="cd07962">
    <property type="entry name" value="Anticodon_Ia_Val"/>
    <property type="match status" value="1"/>
</dbReference>
<accession>A0A934JYP7</accession>
<dbReference type="NCBIfam" id="NF004349">
    <property type="entry name" value="PRK05729.1"/>
    <property type="match status" value="1"/>
</dbReference>
<dbReference type="InterPro" id="IPR033705">
    <property type="entry name" value="Anticodon_Ia_Val"/>
</dbReference>
<dbReference type="PANTHER" id="PTHR11946:SF93">
    <property type="entry name" value="VALINE--TRNA LIGASE, CHLOROPLASTIC_MITOCHONDRIAL 2"/>
    <property type="match status" value="1"/>
</dbReference>
<dbReference type="PROSITE" id="PS00178">
    <property type="entry name" value="AA_TRNA_LIGASE_I"/>
    <property type="match status" value="1"/>
</dbReference>
<name>A0A934JYP7_9BACT</name>
<gene>
    <name evidence="9" type="primary">valS</name>
    <name evidence="13" type="ORF">JF886_13095</name>
</gene>
<feature type="domain" description="Methionyl/Valyl/Leucyl/Isoleucyl-tRNA synthetase anticodon-binding" evidence="11">
    <location>
        <begin position="611"/>
        <end position="758"/>
    </location>
</feature>
<dbReference type="GO" id="GO:0005829">
    <property type="term" value="C:cytosol"/>
    <property type="evidence" value="ECO:0007669"/>
    <property type="project" value="TreeGrafter"/>
</dbReference>
<dbReference type="GO" id="GO:0005524">
    <property type="term" value="F:ATP binding"/>
    <property type="evidence" value="ECO:0007669"/>
    <property type="project" value="UniProtKB-UniRule"/>
</dbReference>
<dbReference type="GO" id="GO:0004832">
    <property type="term" value="F:valine-tRNA ligase activity"/>
    <property type="evidence" value="ECO:0007669"/>
    <property type="project" value="UniProtKB-UniRule"/>
</dbReference>
<keyword evidence="3 9" id="KW-0547">Nucleotide-binding</keyword>
<dbReference type="InterPro" id="IPR002300">
    <property type="entry name" value="aa-tRNA-synth_Ia"/>
</dbReference>
<evidence type="ECO:0000256" key="7">
    <source>
        <dbReference type="ARBA" id="ARBA00023146"/>
    </source>
</evidence>
<comment type="domain">
    <text evidence="9">ValRS has two distinct active sites: one for aminoacylation and one for editing. The misactivated threonine is translocated from the active site to the editing site.</text>
</comment>
<dbReference type="EMBL" id="JAEKNS010000131">
    <property type="protein sequence ID" value="MBJ7595769.1"/>
    <property type="molecule type" value="Genomic_DNA"/>
</dbReference>
<dbReference type="RefSeq" id="WP_337313179.1">
    <property type="nucleotide sequence ID" value="NZ_JAEKNS010000131.1"/>
</dbReference>
<reference evidence="13 14" key="1">
    <citation type="submission" date="2020-10" db="EMBL/GenBank/DDBJ databases">
        <title>Ca. Dormibacterota MAGs.</title>
        <authorList>
            <person name="Montgomery K."/>
        </authorList>
    </citation>
    <scope>NUCLEOTIDE SEQUENCE [LARGE SCALE GENOMIC DNA]</scope>
    <source>
        <strain evidence="13">SC8812_S17_18</strain>
    </source>
</reference>
<evidence type="ECO:0000256" key="4">
    <source>
        <dbReference type="ARBA" id="ARBA00022840"/>
    </source>
</evidence>
<keyword evidence="6 9" id="KW-0175">Coiled coil</keyword>
<dbReference type="PANTHER" id="PTHR11946">
    <property type="entry name" value="VALYL-TRNA SYNTHETASES"/>
    <property type="match status" value="1"/>
</dbReference>
<dbReference type="Proteomes" id="UP000606991">
    <property type="component" value="Unassembled WGS sequence"/>
</dbReference>